<dbReference type="InterPro" id="IPR044861">
    <property type="entry name" value="IPNS-like_FE2OG_OXY"/>
</dbReference>
<reference evidence="6" key="2">
    <citation type="submission" date="2020-08" db="EMBL/GenBank/DDBJ databases">
        <title>Plant Genome Project.</title>
        <authorList>
            <person name="Zhang R.-G."/>
        </authorList>
    </citation>
    <scope>NUCLEOTIDE SEQUENCE</scope>
    <source>
        <strain evidence="6">Huo1</strain>
        <tissue evidence="6">Leaf</tissue>
    </source>
</reference>
<feature type="domain" description="Fe2OG dioxygenase" evidence="5">
    <location>
        <begin position="194"/>
        <end position="296"/>
    </location>
</feature>
<dbReference type="InterPro" id="IPR005123">
    <property type="entry name" value="Oxoglu/Fe-dep_dioxygenase_dom"/>
</dbReference>
<evidence type="ECO:0000313" key="7">
    <source>
        <dbReference type="Proteomes" id="UP000298416"/>
    </source>
</evidence>
<evidence type="ECO:0000256" key="2">
    <source>
        <dbReference type="ARBA" id="ARBA00022723"/>
    </source>
</evidence>
<dbReference type="Pfam" id="PF14226">
    <property type="entry name" value="DIOX_N"/>
    <property type="match status" value="1"/>
</dbReference>
<dbReference type="PROSITE" id="PS51471">
    <property type="entry name" value="FE2OG_OXY"/>
    <property type="match status" value="1"/>
</dbReference>
<dbReference type="PANTHER" id="PTHR47991">
    <property type="entry name" value="OXOGLUTARATE/IRON-DEPENDENT DIOXYGENASE"/>
    <property type="match status" value="1"/>
</dbReference>
<dbReference type="SUPFAM" id="SSF51197">
    <property type="entry name" value="Clavaminate synthase-like"/>
    <property type="match status" value="1"/>
</dbReference>
<dbReference type="GO" id="GO:0016706">
    <property type="term" value="F:2-oxoglutarate-dependent dioxygenase activity"/>
    <property type="evidence" value="ECO:0007669"/>
    <property type="project" value="UniProtKB-ARBA"/>
</dbReference>
<sequence>MAQVSPSSALCKTVQQLIENGDELPDRYIWSGPIDLNVPLASDIPVIDVAHLSSSATELLRLRSALTSWGCFQAVKHGIDASFLDEVRRLSTEFFHLPITEKQKCARQGDDYEGYGTDLVLFNNQSLDWNDRLYLQVAPDHHHKLHYWPLNPQSFRKVLHDYTAKLRQLEEQLLKAMEKSLSLAEGSFLSKFGDEQSMFARFNYYPPCSKPDQVLGLKPHADGSAMTIVLQDRDVLGLQILKDSQWYWVPTLPDALLVNAGDHLEIMSNGIYRSPVHRAVTNSERERNSLAVFCSPDPEKEIEPVEELVDEERPRMFKTVRNYVQTYFHYYQQGKRPIDAVRI</sequence>
<gene>
    <name evidence="6" type="ORF">SASPL_114608</name>
</gene>
<accession>A0A8X8Y298</accession>
<comment type="caution">
    <text evidence="6">The sequence shown here is derived from an EMBL/GenBank/DDBJ whole genome shotgun (WGS) entry which is preliminary data.</text>
</comment>
<dbReference type="OrthoDB" id="288590at2759"/>
<dbReference type="Gene3D" id="2.60.120.330">
    <property type="entry name" value="B-lactam Antibiotic, Isopenicillin N Synthase, Chain"/>
    <property type="match status" value="1"/>
</dbReference>
<evidence type="ECO:0000256" key="1">
    <source>
        <dbReference type="ARBA" id="ARBA00008056"/>
    </source>
</evidence>
<proteinExistence type="inferred from homology"/>
<keyword evidence="3 4" id="KW-0408">Iron</keyword>
<name>A0A8X8Y298_SALSN</name>
<organism evidence="6">
    <name type="scientific">Salvia splendens</name>
    <name type="common">Scarlet sage</name>
    <dbReference type="NCBI Taxonomy" id="180675"/>
    <lineage>
        <taxon>Eukaryota</taxon>
        <taxon>Viridiplantae</taxon>
        <taxon>Streptophyta</taxon>
        <taxon>Embryophyta</taxon>
        <taxon>Tracheophyta</taxon>
        <taxon>Spermatophyta</taxon>
        <taxon>Magnoliopsida</taxon>
        <taxon>eudicotyledons</taxon>
        <taxon>Gunneridae</taxon>
        <taxon>Pentapetalae</taxon>
        <taxon>asterids</taxon>
        <taxon>lamiids</taxon>
        <taxon>Lamiales</taxon>
        <taxon>Lamiaceae</taxon>
        <taxon>Nepetoideae</taxon>
        <taxon>Mentheae</taxon>
        <taxon>Salviinae</taxon>
        <taxon>Salvia</taxon>
        <taxon>Salvia subgen. Calosphace</taxon>
        <taxon>core Calosphace</taxon>
    </lineage>
</organism>
<dbReference type="GO" id="GO:0009805">
    <property type="term" value="P:coumarin biosynthetic process"/>
    <property type="evidence" value="ECO:0007669"/>
    <property type="project" value="UniProtKB-ARBA"/>
</dbReference>
<dbReference type="EMBL" id="PNBA02000005">
    <property type="protein sequence ID" value="KAG6424195.1"/>
    <property type="molecule type" value="Genomic_DNA"/>
</dbReference>
<dbReference type="GO" id="GO:0046872">
    <property type="term" value="F:metal ion binding"/>
    <property type="evidence" value="ECO:0007669"/>
    <property type="project" value="UniProtKB-KW"/>
</dbReference>
<keyword evidence="2 4" id="KW-0479">Metal-binding</keyword>
<dbReference type="Pfam" id="PF03171">
    <property type="entry name" value="2OG-FeII_Oxy"/>
    <property type="match status" value="1"/>
</dbReference>
<evidence type="ECO:0000259" key="5">
    <source>
        <dbReference type="PROSITE" id="PS51471"/>
    </source>
</evidence>
<keyword evidence="4" id="KW-0560">Oxidoreductase</keyword>
<dbReference type="FunFam" id="2.60.120.330:FF:000018">
    <property type="entry name" value="2-oxoglutarate (2OG) and Fe(II)-dependent oxygenase superfamily protein"/>
    <property type="match status" value="1"/>
</dbReference>
<dbReference type="InterPro" id="IPR050295">
    <property type="entry name" value="Plant_2OG-oxidoreductases"/>
</dbReference>
<evidence type="ECO:0000256" key="3">
    <source>
        <dbReference type="ARBA" id="ARBA00023004"/>
    </source>
</evidence>
<dbReference type="InterPro" id="IPR027443">
    <property type="entry name" value="IPNS-like_sf"/>
</dbReference>
<evidence type="ECO:0000256" key="4">
    <source>
        <dbReference type="RuleBase" id="RU003682"/>
    </source>
</evidence>
<dbReference type="InterPro" id="IPR026992">
    <property type="entry name" value="DIOX_N"/>
</dbReference>
<dbReference type="AlphaFoldDB" id="A0A8X8Y298"/>
<keyword evidence="7" id="KW-1185">Reference proteome</keyword>
<protein>
    <recommendedName>
        <fullName evidence="5">Fe2OG dioxygenase domain-containing protein</fullName>
    </recommendedName>
</protein>
<dbReference type="Proteomes" id="UP000298416">
    <property type="component" value="Unassembled WGS sequence"/>
</dbReference>
<comment type="similarity">
    <text evidence="1 4">Belongs to the iron/ascorbate-dependent oxidoreductase family.</text>
</comment>
<dbReference type="GO" id="GO:0002238">
    <property type="term" value="P:response to molecule of fungal origin"/>
    <property type="evidence" value="ECO:0007669"/>
    <property type="project" value="UniProtKB-ARBA"/>
</dbReference>
<reference evidence="6" key="1">
    <citation type="submission" date="2018-01" db="EMBL/GenBank/DDBJ databases">
        <authorList>
            <person name="Mao J.F."/>
        </authorList>
    </citation>
    <scope>NUCLEOTIDE SEQUENCE</scope>
    <source>
        <strain evidence="6">Huo1</strain>
        <tissue evidence="6">Leaf</tissue>
    </source>
</reference>
<evidence type="ECO:0000313" key="6">
    <source>
        <dbReference type="EMBL" id="KAG6424195.1"/>
    </source>
</evidence>